<protein>
    <submittedName>
        <fullName evidence="5">GntR family transcriptional regulator</fullName>
    </submittedName>
</protein>
<dbReference type="PANTHER" id="PTHR43537:SF24">
    <property type="entry name" value="GLUCONATE OPERON TRANSCRIPTIONAL REPRESSOR"/>
    <property type="match status" value="1"/>
</dbReference>
<dbReference type="Proteomes" id="UP001165652">
    <property type="component" value="Unassembled WGS sequence"/>
</dbReference>
<dbReference type="SUPFAM" id="SSF48008">
    <property type="entry name" value="GntR ligand-binding domain-like"/>
    <property type="match status" value="1"/>
</dbReference>
<dbReference type="Gene3D" id="1.20.120.530">
    <property type="entry name" value="GntR ligand-binding domain-like"/>
    <property type="match status" value="1"/>
</dbReference>
<dbReference type="Pfam" id="PF00392">
    <property type="entry name" value="GntR"/>
    <property type="match status" value="1"/>
</dbReference>
<reference evidence="5" key="2">
    <citation type="submission" date="2023-02" db="EMBL/GenBank/DDBJ databases">
        <authorList>
            <person name="Rayyan A."/>
            <person name="Meyer T."/>
            <person name="Kyndt J.A."/>
        </authorList>
    </citation>
    <scope>NUCLEOTIDE SEQUENCE</scope>
    <source>
        <strain evidence="5">DSM 9987</strain>
    </source>
</reference>
<dbReference type="SUPFAM" id="SSF46785">
    <property type="entry name" value="Winged helix' DNA-binding domain"/>
    <property type="match status" value="1"/>
</dbReference>
<dbReference type="Gene3D" id="1.10.10.10">
    <property type="entry name" value="Winged helix-like DNA-binding domain superfamily/Winged helix DNA-binding domain"/>
    <property type="match status" value="1"/>
</dbReference>
<feature type="domain" description="HTH gntR-type" evidence="4">
    <location>
        <begin position="14"/>
        <end position="81"/>
    </location>
</feature>
<keyword evidence="1" id="KW-0805">Transcription regulation</keyword>
<accession>A0ABT5J602</accession>
<evidence type="ECO:0000313" key="5">
    <source>
        <dbReference type="EMBL" id="MDC7785085.1"/>
    </source>
</evidence>
<proteinExistence type="predicted"/>
<gene>
    <name evidence="5" type="ORF">PQJ73_05260</name>
</gene>
<evidence type="ECO:0000259" key="4">
    <source>
        <dbReference type="PROSITE" id="PS50949"/>
    </source>
</evidence>
<evidence type="ECO:0000313" key="6">
    <source>
        <dbReference type="Proteomes" id="UP001165652"/>
    </source>
</evidence>
<evidence type="ECO:0000256" key="2">
    <source>
        <dbReference type="ARBA" id="ARBA00023125"/>
    </source>
</evidence>
<dbReference type="SMART" id="SM00895">
    <property type="entry name" value="FCD"/>
    <property type="match status" value="1"/>
</dbReference>
<dbReference type="InterPro" id="IPR036390">
    <property type="entry name" value="WH_DNA-bd_sf"/>
</dbReference>
<dbReference type="SMART" id="SM00345">
    <property type="entry name" value="HTH_GNTR"/>
    <property type="match status" value="1"/>
</dbReference>
<dbReference type="PANTHER" id="PTHR43537">
    <property type="entry name" value="TRANSCRIPTIONAL REGULATOR, GNTR FAMILY"/>
    <property type="match status" value="1"/>
</dbReference>
<keyword evidence="3" id="KW-0804">Transcription</keyword>
<dbReference type="InterPro" id="IPR011711">
    <property type="entry name" value="GntR_C"/>
</dbReference>
<evidence type="ECO:0000256" key="3">
    <source>
        <dbReference type="ARBA" id="ARBA00023163"/>
    </source>
</evidence>
<keyword evidence="2" id="KW-0238">DNA-binding</keyword>
<organism evidence="5 6">
    <name type="scientific">Rhodoplanes tepidamans</name>
    <name type="common">Rhodoplanes cryptolactis</name>
    <dbReference type="NCBI Taxonomy" id="200616"/>
    <lineage>
        <taxon>Bacteria</taxon>
        <taxon>Pseudomonadati</taxon>
        <taxon>Pseudomonadota</taxon>
        <taxon>Alphaproteobacteria</taxon>
        <taxon>Hyphomicrobiales</taxon>
        <taxon>Nitrobacteraceae</taxon>
        <taxon>Rhodoplanes</taxon>
    </lineage>
</organism>
<keyword evidence="6" id="KW-1185">Reference proteome</keyword>
<evidence type="ECO:0000256" key="1">
    <source>
        <dbReference type="ARBA" id="ARBA00023015"/>
    </source>
</evidence>
<name>A0ABT5J602_RHOTP</name>
<dbReference type="Pfam" id="PF07729">
    <property type="entry name" value="FCD"/>
    <property type="match status" value="1"/>
</dbReference>
<dbReference type="InterPro" id="IPR008920">
    <property type="entry name" value="TF_FadR/GntR_C"/>
</dbReference>
<dbReference type="EMBL" id="JAQQLI010000005">
    <property type="protein sequence ID" value="MDC7785085.1"/>
    <property type="molecule type" value="Genomic_DNA"/>
</dbReference>
<dbReference type="PROSITE" id="PS50949">
    <property type="entry name" value="HTH_GNTR"/>
    <property type="match status" value="1"/>
</dbReference>
<dbReference type="InterPro" id="IPR000524">
    <property type="entry name" value="Tscrpt_reg_HTH_GntR"/>
</dbReference>
<dbReference type="CDD" id="cd07377">
    <property type="entry name" value="WHTH_GntR"/>
    <property type="match status" value="1"/>
</dbReference>
<dbReference type="InterPro" id="IPR036388">
    <property type="entry name" value="WH-like_DNA-bd_sf"/>
</dbReference>
<dbReference type="RefSeq" id="WP_272775934.1">
    <property type="nucleotide sequence ID" value="NZ_JAQQLI010000005.1"/>
</dbReference>
<reference evidence="5" key="1">
    <citation type="journal article" date="2023" name="Microbiol Resour">
        <title>Genome Sequences of Rhodoplanes serenus and Two Thermotolerant Strains, Rhodoplanes tepidamans and 'Rhodoplanes cryptolactis,' Further Refine the Genus.</title>
        <authorList>
            <person name="Rayyan A.A."/>
            <person name="Kyndt J.A."/>
        </authorList>
    </citation>
    <scope>NUCLEOTIDE SEQUENCE</scope>
    <source>
        <strain evidence="5">DSM 9987</strain>
    </source>
</reference>
<comment type="caution">
    <text evidence="5">The sequence shown here is derived from an EMBL/GenBank/DDBJ whole genome shotgun (WGS) entry which is preliminary data.</text>
</comment>
<sequence length="225" mass="25066">MAPRPRLDLRISPKTVQQQAVEKLRGAILAGHFKPGDRLVEGDLCAMLGVSRPSVREALRSLEAERLIAVAPNRGFFVPTMSWEEIEEIYRVRALLEGEAAALFTVRAKRPELQAMRAALDDFRAAVAADDMMEQLASTGRFYEPILAGCGNRIIQEILQGLMARITFLRSRSMSRKGRARLSLREMTRIFDAVRGSDPEAARTAAREHVEQACAAAEIVYAEKE</sequence>